<evidence type="ECO:0000259" key="6">
    <source>
        <dbReference type="PROSITE" id="PS50011"/>
    </source>
</evidence>
<evidence type="ECO:0000256" key="1">
    <source>
        <dbReference type="ARBA" id="ARBA00022679"/>
    </source>
</evidence>
<dbReference type="InterPro" id="IPR008271">
    <property type="entry name" value="Ser/Thr_kinase_AS"/>
</dbReference>
<feature type="domain" description="Protein kinase" evidence="6">
    <location>
        <begin position="13"/>
        <end position="308"/>
    </location>
</feature>
<dbReference type="Pfam" id="PF00069">
    <property type="entry name" value="Pkinase"/>
    <property type="match status" value="1"/>
</dbReference>
<evidence type="ECO:0000256" key="4">
    <source>
        <dbReference type="ARBA" id="ARBA00022840"/>
    </source>
</evidence>
<evidence type="ECO:0000313" key="8">
    <source>
        <dbReference type="Proteomes" id="UP000326287"/>
    </source>
</evidence>
<dbReference type="PROSITE" id="PS00108">
    <property type="entry name" value="PROTEIN_KINASE_ST"/>
    <property type="match status" value="1"/>
</dbReference>
<keyword evidence="1" id="KW-0808">Transferase</keyword>
<dbReference type="InterPro" id="IPR011009">
    <property type="entry name" value="Kinase-like_dom_sf"/>
</dbReference>
<evidence type="ECO:0000256" key="5">
    <source>
        <dbReference type="PROSITE-ProRule" id="PRU10141"/>
    </source>
</evidence>
<keyword evidence="8" id="KW-1185">Reference proteome</keyword>
<dbReference type="SMART" id="SM00028">
    <property type="entry name" value="TPR"/>
    <property type="match status" value="3"/>
</dbReference>
<dbReference type="PANTHER" id="PTHR43289:SF6">
    <property type="entry name" value="SERINE_THREONINE-PROTEIN KINASE NEKL-3"/>
    <property type="match status" value="1"/>
</dbReference>
<dbReference type="EMBL" id="CP036422">
    <property type="protein sequence ID" value="QFU75963.1"/>
    <property type="molecule type" value="Genomic_DNA"/>
</dbReference>
<dbReference type="Gene3D" id="1.10.510.10">
    <property type="entry name" value="Transferase(Phosphotransferase) domain 1"/>
    <property type="match status" value="1"/>
</dbReference>
<dbReference type="SMART" id="SM00220">
    <property type="entry name" value="S_TKc"/>
    <property type="match status" value="1"/>
</dbReference>
<dbReference type="Gene3D" id="3.30.200.20">
    <property type="entry name" value="Phosphorylase Kinase, domain 1"/>
    <property type="match status" value="1"/>
</dbReference>
<dbReference type="AlphaFoldDB" id="A0A5P9NJB5"/>
<protein>
    <submittedName>
        <fullName evidence="7">Serine/threonine-protein kinase</fullName>
    </submittedName>
</protein>
<keyword evidence="3 7" id="KW-0418">Kinase</keyword>
<sequence length="792" mass="87115">MPSDAGSVLAGKYEILRALGRGGMGEVYLAQDLRLKRNVAVKYLRGDLPEGNWAEHLRREALLLAQLNHPNIVQIYDIVEEDGTLAFVMEYVEGRNLFLHLREHRVDLGERLRWLAEISAGLAASHEAGVSHCDLKAENVLISPAGTAKVNDFGIASEKTDPAEDIAALGRLAESMLADHRHSISPAMDELLESLAHRKASARPTAAQVAERFRFAWYEYYQQETPLPEQIAPAQEGSGNLQWFGVSAALLALIAATLLYMREPEKIRYVAIAPTEITQSAQSAAGQDYTARAVVQSLRETTVAAEGLALADYNAGDLDENLTPAETMTALGADTLITSKLDCTRSPCQLELVQFSGSHARRSAPHRMELPSQTALASREMAREQWAALFPDSDLPANTDMVSEQAYIEYLNQFARHENNASPNSDTVFQLAATLDNAPSFAPLYQLYIETAFELYAATASPALLDQIESRLALADRELALPERLDFERFQLALARGDLGRADTLKNQIVSRGTDPARASYLQGEVLLGSERYAEAIPYFAAATILRPSVRYLTRQSVNAYRSGDFHEAQHALIVMQDIYPHNTRALDMLARQQISIGRLDLAIATTERSLTLSDSATTRATLGIAHLLDGDYAAAREALSRAFQADRGMTLTLLQLAEAEELLGNEPKADQLYKQVIDREQAGDLLLSPQAAALAYAHRGETDTAVRLTRSSHRQIKGLRHARAAALVYTLANMHLDALNHIEEALDAGSKGHYFNLPWFDPLCAETRFLELMEQAENDSRCVALAISGAE</sequence>
<accession>A0A5P9NJB5</accession>
<feature type="binding site" evidence="5">
    <location>
        <position position="42"/>
    </location>
    <ligand>
        <name>ATP</name>
        <dbReference type="ChEBI" id="CHEBI:30616"/>
    </ligand>
</feature>
<dbReference type="GO" id="GO:0005524">
    <property type="term" value="F:ATP binding"/>
    <property type="evidence" value="ECO:0007669"/>
    <property type="project" value="UniProtKB-UniRule"/>
</dbReference>
<keyword evidence="4 5" id="KW-0067">ATP-binding</keyword>
<dbReference type="InterPro" id="IPR000719">
    <property type="entry name" value="Prot_kinase_dom"/>
</dbReference>
<dbReference type="InterPro" id="IPR019734">
    <property type="entry name" value="TPR_rpt"/>
</dbReference>
<keyword evidence="2 5" id="KW-0547">Nucleotide-binding</keyword>
<dbReference type="CDD" id="cd14014">
    <property type="entry name" value="STKc_PknB_like"/>
    <property type="match status" value="1"/>
</dbReference>
<dbReference type="KEGG" id="halc:EY643_09980"/>
<evidence type="ECO:0000256" key="2">
    <source>
        <dbReference type="ARBA" id="ARBA00022741"/>
    </source>
</evidence>
<organism evidence="7 8">
    <name type="scientific">Halioglobus maricola</name>
    <dbReference type="NCBI Taxonomy" id="2601894"/>
    <lineage>
        <taxon>Bacteria</taxon>
        <taxon>Pseudomonadati</taxon>
        <taxon>Pseudomonadota</taxon>
        <taxon>Gammaproteobacteria</taxon>
        <taxon>Cellvibrionales</taxon>
        <taxon>Halieaceae</taxon>
        <taxon>Halioglobus</taxon>
    </lineage>
</organism>
<gene>
    <name evidence="7" type="ORF">EY643_09980</name>
</gene>
<dbReference type="Gene3D" id="1.25.40.10">
    <property type="entry name" value="Tetratricopeptide repeat domain"/>
    <property type="match status" value="1"/>
</dbReference>
<dbReference type="RefSeq" id="WP_152662069.1">
    <property type="nucleotide sequence ID" value="NZ_CP036422.1"/>
</dbReference>
<evidence type="ECO:0000256" key="3">
    <source>
        <dbReference type="ARBA" id="ARBA00022777"/>
    </source>
</evidence>
<reference evidence="7 8" key="1">
    <citation type="submission" date="2019-02" db="EMBL/GenBank/DDBJ databases">
        <authorList>
            <person name="Li S.-H."/>
        </authorList>
    </citation>
    <scope>NUCLEOTIDE SEQUENCE [LARGE SCALE GENOMIC DNA]</scope>
    <source>
        <strain evidence="7 8">IMCC14385</strain>
    </source>
</reference>
<dbReference type="PROSITE" id="PS50011">
    <property type="entry name" value="PROTEIN_KINASE_DOM"/>
    <property type="match status" value="1"/>
</dbReference>
<dbReference type="SUPFAM" id="SSF48452">
    <property type="entry name" value="TPR-like"/>
    <property type="match status" value="1"/>
</dbReference>
<name>A0A5P9NJB5_9GAMM</name>
<dbReference type="GO" id="GO:0004674">
    <property type="term" value="F:protein serine/threonine kinase activity"/>
    <property type="evidence" value="ECO:0007669"/>
    <property type="project" value="TreeGrafter"/>
</dbReference>
<dbReference type="Proteomes" id="UP000326287">
    <property type="component" value="Chromosome"/>
</dbReference>
<dbReference type="InterPro" id="IPR017441">
    <property type="entry name" value="Protein_kinase_ATP_BS"/>
</dbReference>
<dbReference type="InterPro" id="IPR011990">
    <property type="entry name" value="TPR-like_helical_dom_sf"/>
</dbReference>
<dbReference type="PROSITE" id="PS00107">
    <property type="entry name" value="PROTEIN_KINASE_ATP"/>
    <property type="match status" value="1"/>
</dbReference>
<dbReference type="OrthoDB" id="9801841at2"/>
<dbReference type="SUPFAM" id="SSF56112">
    <property type="entry name" value="Protein kinase-like (PK-like)"/>
    <property type="match status" value="1"/>
</dbReference>
<proteinExistence type="predicted"/>
<dbReference type="PANTHER" id="PTHR43289">
    <property type="entry name" value="MITOGEN-ACTIVATED PROTEIN KINASE KINASE KINASE 20-RELATED"/>
    <property type="match status" value="1"/>
</dbReference>
<evidence type="ECO:0000313" key="7">
    <source>
        <dbReference type="EMBL" id="QFU75963.1"/>
    </source>
</evidence>